<dbReference type="NCBIfam" id="NF033650">
    <property type="entry name" value="ANR_neg_reg"/>
    <property type="match status" value="1"/>
</dbReference>
<evidence type="ECO:0000313" key="1">
    <source>
        <dbReference type="EMBL" id="AHM72396.1"/>
    </source>
</evidence>
<dbReference type="InterPro" id="IPR047666">
    <property type="entry name" value="ANR_neg_reg"/>
</dbReference>
<dbReference type="KEGG" id="yel:LC20_01142"/>
<accession>A0A7U4GDD1</accession>
<reference evidence="1 2" key="1">
    <citation type="submission" date="2017-11" db="EMBL/GenBank/DDBJ databases">
        <title>The complete genome sequence and comparative genome analysis of Yersinia enterocolitica strain LC20.</title>
        <authorList>
            <person name="Shi G."/>
            <person name="Su M."/>
            <person name="Liang J."/>
            <person name="Gu W."/>
            <person name="Xiao Y."/>
            <person name="Zhang Z."/>
            <person name="Qiu H."/>
            <person name="Duan R."/>
            <person name="Zhang Z."/>
            <person name="Li Y."/>
            <person name="Zhang X."/>
            <person name="Ling Y."/>
            <person name="Song L."/>
            <person name="Chen M."/>
            <person name="Zhao Y."/>
            <person name="Wu J."/>
            <person name="Jing H."/>
            <person name="Xiao J."/>
            <person name="Wang X."/>
        </authorList>
    </citation>
    <scope>NUCLEOTIDE SEQUENCE [LARGE SCALE GENOMIC DNA]</scope>
    <source>
        <strain evidence="1 2">LC20</strain>
    </source>
</reference>
<proteinExistence type="predicted"/>
<dbReference type="AlphaFoldDB" id="A0A7U4GDD1"/>
<gene>
    <name evidence="1" type="ORF">LC20_01142</name>
</gene>
<sequence>MENLSKTDSLRQALKILGSATGRELANFTGLPIARVGALLAKDISKGHVSRCWNGNMRCYAMAGVAGVTPKSPGTPRQLHWKHVPASKEVSAKKLRCLPLGVTNPEFMSLALKAAALEKQFKYADALPVWRAAADASMLVVNEQWCFTRARFCDAARFKGWGDRS</sequence>
<name>A0A7U4GDD1_YEREN</name>
<evidence type="ECO:0008006" key="3">
    <source>
        <dbReference type="Google" id="ProtNLM"/>
    </source>
</evidence>
<evidence type="ECO:0000313" key="2">
    <source>
        <dbReference type="Proteomes" id="UP000230961"/>
    </source>
</evidence>
<protein>
    <recommendedName>
        <fullName evidence="3">ANR family transcriptional regulator</fullName>
    </recommendedName>
</protein>
<dbReference type="EMBL" id="CP007448">
    <property type="protein sequence ID" value="AHM72396.1"/>
    <property type="molecule type" value="Genomic_DNA"/>
</dbReference>
<organism evidence="1 2">
    <name type="scientific">Yersinia enterocolitica LC20</name>
    <dbReference type="NCBI Taxonomy" id="1443113"/>
    <lineage>
        <taxon>Bacteria</taxon>
        <taxon>Pseudomonadati</taxon>
        <taxon>Pseudomonadota</taxon>
        <taxon>Gammaproteobacteria</taxon>
        <taxon>Enterobacterales</taxon>
        <taxon>Yersiniaceae</taxon>
        <taxon>Yersinia</taxon>
    </lineage>
</organism>
<dbReference type="Proteomes" id="UP000230961">
    <property type="component" value="Chromosome"/>
</dbReference>